<gene>
    <name evidence="2" type="ORF">V7S43_012883</name>
</gene>
<feature type="compositionally biased region" description="Acidic residues" evidence="1">
    <location>
        <begin position="239"/>
        <end position="253"/>
    </location>
</feature>
<reference evidence="2 3" key="1">
    <citation type="submission" date="2024-09" db="EMBL/GenBank/DDBJ databases">
        <title>Genome sequencing and assembly of Phytophthora oleae, isolate VK10A, causative agent of rot of olive drupes.</title>
        <authorList>
            <person name="Conti Taguali S."/>
            <person name="Riolo M."/>
            <person name="La Spada F."/>
            <person name="Cacciola S.O."/>
            <person name="Dionisio G."/>
        </authorList>
    </citation>
    <scope>NUCLEOTIDE SEQUENCE [LARGE SCALE GENOMIC DNA]</scope>
    <source>
        <strain evidence="2 3">VK10A</strain>
    </source>
</reference>
<sequence>MSLFDVTPLHPSPLRFDFRPITGERKSFSHFSLIDEIDRPAASSKRCGFCSYRATGASPTRTRLPCGPSNTSAKGANPDAKASSRKKATKPTSKPAKPRGTASALQEATNVASKAKDHSPGSWSPSQQEETLVSYSGDESDGDDAEGKPEAGAPTTEEHHGDKDVETKYPINTSLDREVQGSASGHGGNTTPPVRNLTLAEGRDCARAILAEEKVQCTNSKKRHASQSPCQDLARSGDFEDILGPDSEEEGQVEEPREITNDLDEQQEFY</sequence>
<feature type="compositionally biased region" description="Polar residues" evidence="1">
    <location>
        <begin position="103"/>
        <end position="112"/>
    </location>
</feature>
<name>A0ABD3F5T0_9STRA</name>
<keyword evidence="3" id="KW-1185">Reference proteome</keyword>
<organism evidence="2 3">
    <name type="scientific">Phytophthora oleae</name>
    <dbReference type="NCBI Taxonomy" id="2107226"/>
    <lineage>
        <taxon>Eukaryota</taxon>
        <taxon>Sar</taxon>
        <taxon>Stramenopiles</taxon>
        <taxon>Oomycota</taxon>
        <taxon>Peronosporomycetes</taxon>
        <taxon>Peronosporales</taxon>
        <taxon>Peronosporaceae</taxon>
        <taxon>Phytophthora</taxon>
    </lineage>
</organism>
<dbReference type="AlphaFoldDB" id="A0ABD3F5T0"/>
<dbReference type="EMBL" id="JBIMZQ010000033">
    <property type="protein sequence ID" value="KAL3662078.1"/>
    <property type="molecule type" value="Genomic_DNA"/>
</dbReference>
<accession>A0ABD3F5T0</accession>
<evidence type="ECO:0000313" key="2">
    <source>
        <dbReference type="EMBL" id="KAL3662078.1"/>
    </source>
</evidence>
<feature type="compositionally biased region" description="Low complexity" evidence="1">
    <location>
        <begin position="90"/>
        <end position="99"/>
    </location>
</feature>
<protein>
    <submittedName>
        <fullName evidence="2">Uncharacterized protein</fullName>
    </submittedName>
</protein>
<evidence type="ECO:0000256" key="1">
    <source>
        <dbReference type="SAM" id="MobiDB-lite"/>
    </source>
</evidence>
<feature type="compositionally biased region" description="Basic and acidic residues" evidence="1">
    <location>
        <begin position="156"/>
        <end position="167"/>
    </location>
</feature>
<feature type="compositionally biased region" description="Acidic residues" evidence="1">
    <location>
        <begin position="261"/>
        <end position="270"/>
    </location>
</feature>
<feature type="region of interest" description="Disordered" evidence="1">
    <location>
        <begin position="216"/>
        <end position="270"/>
    </location>
</feature>
<feature type="region of interest" description="Disordered" evidence="1">
    <location>
        <begin position="58"/>
        <end position="197"/>
    </location>
</feature>
<feature type="compositionally biased region" description="Polar residues" evidence="1">
    <location>
        <begin position="121"/>
        <end position="134"/>
    </location>
</feature>
<evidence type="ECO:0000313" key="3">
    <source>
        <dbReference type="Proteomes" id="UP001632037"/>
    </source>
</evidence>
<comment type="caution">
    <text evidence="2">The sequence shown here is derived from an EMBL/GenBank/DDBJ whole genome shotgun (WGS) entry which is preliminary data.</text>
</comment>
<dbReference type="Proteomes" id="UP001632037">
    <property type="component" value="Unassembled WGS sequence"/>
</dbReference>
<proteinExistence type="predicted"/>